<sequence>MIFLYSRSTTDPLKRPIKAFILSAYYYPYSKSLGKDALALVMSINLGKRKGSYQRLQVGDLMDTTEISVLGRNKSSGVLVRTNYERITLHENCQMISIFATVQLLPNTIKVSMESNGVVTEIPFKIPSYKKRDVVVCISPLYVSEQWQNFLLSAHIYKQFGAHLHVYFISAVASFFQLMHEYEKHVNYTDELCLRTDCIPSELHNNAAMGSCYVSTCNSLIQESAKFITLFDLNDILIPTLAPTLVEEFQILMSGQSHVSYMIYPRQNYEATVYNKTGFSIQSMMNSLVDKNTRQTGRIVINPHKLNYTYINRPLCIPNGLRSMDVTSNFITHLDSVVWENKETAMASLESFNLDNSTDNMYKVFFGDIEEDLKRMLKKQQIAEILGTLPNFYYFYDLVNKCFEEKYYRFINQDTINSVKNDCPGPQMCGFYQHPRIECVHVNATHIFMEPIEPITYYYATEHHYTADIGCYAQ</sequence>
<evidence type="ECO:0000313" key="9">
    <source>
        <dbReference type="EMBL" id="EFO95529.1"/>
    </source>
</evidence>
<evidence type="ECO:0000256" key="4">
    <source>
        <dbReference type="ARBA" id="ARBA00022679"/>
    </source>
</evidence>
<dbReference type="AlphaFoldDB" id="E3LJ22"/>
<dbReference type="GO" id="GO:0016757">
    <property type="term" value="F:glycosyltransferase activity"/>
    <property type="evidence" value="ECO:0007669"/>
    <property type="project" value="UniProtKB-UniRule"/>
</dbReference>
<gene>
    <name evidence="9" type="ORF">CRE_09044</name>
</gene>
<dbReference type="OMA" id="AFILSAY"/>
<dbReference type="Pfam" id="PF01697">
    <property type="entry name" value="Glyco_transf_92"/>
    <property type="match status" value="1"/>
</dbReference>
<dbReference type="InParanoid" id="E3LJ22"/>
<comment type="similarity">
    <text evidence="2 8">Belongs to the glycosyltransferase 92 family.</text>
</comment>
<keyword evidence="6" id="KW-1133">Transmembrane helix</keyword>
<evidence type="ECO:0000313" key="10">
    <source>
        <dbReference type="Proteomes" id="UP000008281"/>
    </source>
</evidence>
<dbReference type="EMBL" id="DS268409">
    <property type="protein sequence ID" value="EFO95529.1"/>
    <property type="molecule type" value="Genomic_DNA"/>
</dbReference>
<keyword evidence="7" id="KW-0472">Membrane</keyword>
<evidence type="ECO:0000256" key="3">
    <source>
        <dbReference type="ARBA" id="ARBA00022676"/>
    </source>
</evidence>
<dbReference type="HOGENOM" id="CLU_028496_1_0_1"/>
<keyword evidence="4 8" id="KW-0808">Transferase</keyword>
<keyword evidence="5" id="KW-0812">Transmembrane</keyword>
<dbReference type="Proteomes" id="UP000008281">
    <property type="component" value="Unassembled WGS sequence"/>
</dbReference>
<keyword evidence="10" id="KW-1185">Reference proteome</keyword>
<dbReference type="eggNOG" id="KOG4735">
    <property type="taxonomic scope" value="Eukaryota"/>
</dbReference>
<evidence type="ECO:0000256" key="7">
    <source>
        <dbReference type="ARBA" id="ARBA00023136"/>
    </source>
</evidence>
<reference evidence="9" key="1">
    <citation type="submission" date="2007-07" db="EMBL/GenBank/DDBJ databases">
        <title>PCAP assembly of the Caenorhabditis remanei genome.</title>
        <authorList>
            <consortium name="The Caenorhabditis remanei Sequencing Consortium"/>
            <person name="Wilson R.K."/>
        </authorList>
    </citation>
    <scope>NUCLEOTIDE SEQUENCE [LARGE SCALE GENOMIC DNA]</scope>
    <source>
        <strain evidence="9">PB4641</strain>
    </source>
</reference>
<dbReference type="InterPro" id="IPR008166">
    <property type="entry name" value="Glyco_transf_92"/>
</dbReference>
<protein>
    <recommendedName>
        <fullName evidence="8">Glycosyltransferase family 92 protein</fullName>
        <ecNumber evidence="8">2.4.1.-</ecNumber>
    </recommendedName>
</protein>
<proteinExistence type="inferred from homology"/>
<accession>E3LJ22</accession>
<keyword evidence="3 8" id="KW-0328">Glycosyltransferase</keyword>
<evidence type="ECO:0000256" key="6">
    <source>
        <dbReference type="ARBA" id="ARBA00022989"/>
    </source>
</evidence>
<organism evidence="10">
    <name type="scientific">Caenorhabditis remanei</name>
    <name type="common">Caenorhabditis vulgaris</name>
    <dbReference type="NCBI Taxonomy" id="31234"/>
    <lineage>
        <taxon>Eukaryota</taxon>
        <taxon>Metazoa</taxon>
        <taxon>Ecdysozoa</taxon>
        <taxon>Nematoda</taxon>
        <taxon>Chromadorea</taxon>
        <taxon>Rhabditida</taxon>
        <taxon>Rhabditina</taxon>
        <taxon>Rhabditomorpha</taxon>
        <taxon>Rhabditoidea</taxon>
        <taxon>Rhabditidae</taxon>
        <taxon>Peloderinae</taxon>
        <taxon>Caenorhabditis</taxon>
    </lineage>
</organism>
<evidence type="ECO:0000256" key="8">
    <source>
        <dbReference type="RuleBase" id="RU366017"/>
    </source>
</evidence>
<dbReference type="PANTHER" id="PTHR21645:SF17">
    <property type="entry name" value="GLYCOSYLTRANSFERASE FAMILY 92 PROTEIN-RELATED"/>
    <property type="match status" value="1"/>
</dbReference>
<comment type="subcellular location">
    <subcellularLocation>
        <location evidence="1">Membrane</location>
        <topology evidence="1">Single-pass membrane protein</topology>
    </subcellularLocation>
</comment>
<dbReference type="PANTHER" id="PTHR21645">
    <property type="entry name" value="GLYCOSYLTRANSFERASE FAMILY 92 PROTEIN"/>
    <property type="match status" value="1"/>
</dbReference>
<evidence type="ECO:0000256" key="1">
    <source>
        <dbReference type="ARBA" id="ARBA00004167"/>
    </source>
</evidence>
<dbReference type="OrthoDB" id="5864038at2759"/>
<dbReference type="EC" id="2.4.1.-" evidence="8"/>
<evidence type="ECO:0000256" key="5">
    <source>
        <dbReference type="ARBA" id="ARBA00022692"/>
    </source>
</evidence>
<dbReference type="GO" id="GO:0016020">
    <property type="term" value="C:membrane"/>
    <property type="evidence" value="ECO:0007669"/>
    <property type="project" value="UniProtKB-SubCell"/>
</dbReference>
<name>E3LJ22_CAERE</name>
<dbReference type="InterPro" id="IPR052012">
    <property type="entry name" value="GTase_92"/>
</dbReference>
<evidence type="ECO:0000256" key="2">
    <source>
        <dbReference type="ARBA" id="ARBA00007647"/>
    </source>
</evidence>